<dbReference type="InterPro" id="IPR001173">
    <property type="entry name" value="Glyco_trans_2-like"/>
</dbReference>
<protein>
    <submittedName>
        <fullName evidence="4">Putative glycosyltransferase EpsJ</fullName>
        <ecNumber evidence="4">2.4.-.-</ecNumber>
    </submittedName>
</protein>
<feature type="domain" description="Glycosyltransferase 2-like" evidence="3">
    <location>
        <begin position="4"/>
        <end position="165"/>
    </location>
</feature>
<name>A0A6N2RGB3_BLAHA</name>
<dbReference type="RefSeq" id="WP_156341854.1">
    <property type="nucleotide sequence ID" value="NZ_CACRSY010000005.1"/>
</dbReference>
<dbReference type="CDD" id="cd00761">
    <property type="entry name" value="Glyco_tranf_GTA_type"/>
    <property type="match status" value="1"/>
</dbReference>
<gene>
    <name evidence="4" type="primary">epsJ_2</name>
    <name evidence="4" type="ORF">BHLFYP23_01581</name>
</gene>
<dbReference type="InterPro" id="IPR029044">
    <property type="entry name" value="Nucleotide-diphossugar_trans"/>
</dbReference>
<accession>A0A6N2RGB3</accession>
<dbReference type="PANTHER" id="PTHR22916:SF51">
    <property type="entry name" value="GLYCOSYLTRANSFERASE EPSH-RELATED"/>
    <property type="match status" value="1"/>
</dbReference>
<dbReference type="Gene3D" id="3.90.550.10">
    <property type="entry name" value="Spore Coat Polysaccharide Biosynthesis Protein SpsA, Chain A"/>
    <property type="match status" value="1"/>
</dbReference>
<reference evidence="4" key="1">
    <citation type="submission" date="2019-11" db="EMBL/GenBank/DDBJ databases">
        <authorList>
            <person name="Feng L."/>
        </authorList>
    </citation>
    <scope>NUCLEOTIDE SEQUENCE</scope>
    <source>
        <strain evidence="4">BhanseniiLFYP23</strain>
    </source>
</reference>
<dbReference type="Pfam" id="PF00535">
    <property type="entry name" value="Glycos_transf_2"/>
    <property type="match status" value="1"/>
</dbReference>
<dbReference type="EMBL" id="CACRSY010000005">
    <property type="protein sequence ID" value="VYS79121.1"/>
    <property type="molecule type" value="Genomic_DNA"/>
</dbReference>
<sequence length="317" mass="37687">MLVSIIVPIYNGEVYLKDCLESILNQTYKETEIILVDDGSTDASRKICDLYAQKYKNVISLYQENSGVSKARNLGLNCAKGEYIYFCDSDDILHQDILETLVRDIEDKKVDVSCCAYQCFTKDIVWQESKENPAEVITGMDMFYNVLKNPLCSGYVWNKLFKKNIIEQREPLRFSEKITIVEDEQFVLEYICRSKNMSLSGKKMYAYRNNENGAIRKNFTEKKLTCIWGREDVWKICNEEKCDDKILGIAWNKLMQVYVYAYRNILYHNIPDKQYWKDVVKKNFFLYVKLPYKIDETWNWKPKMIYYFMKYCLKDKN</sequence>
<evidence type="ECO:0000256" key="1">
    <source>
        <dbReference type="ARBA" id="ARBA00022676"/>
    </source>
</evidence>
<proteinExistence type="predicted"/>
<keyword evidence="1 4" id="KW-0328">Glycosyltransferase</keyword>
<dbReference type="GO" id="GO:0016757">
    <property type="term" value="F:glycosyltransferase activity"/>
    <property type="evidence" value="ECO:0007669"/>
    <property type="project" value="UniProtKB-KW"/>
</dbReference>
<dbReference type="PANTHER" id="PTHR22916">
    <property type="entry name" value="GLYCOSYLTRANSFERASE"/>
    <property type="match status" value="1"/>
</dbReference>
<evidence type="ECO:0000313" key="4">
    <source>
        <dbReference type="EMBL" id="VYS79121.1"/>
    </source>
</evidence>
<dbReference type="EC" id="2.4.-.-" evidence="4"/>
<dbReference type="SUPFAM" id="SSF53448">
    <property type="entry name" value="Nucleotide-diphospho-sugar transferases"/>
    <property type="match status" value="1"/>
</dbReference>
<evidence type="ECO:0000259" key="3">
    <source>
        <dbReference type="Pfam" id="PF00535"/>
    </source>
</evidence>
<dbReference type="AlphaFoldDB" id="A0A6N2RGB3"/>
<organism evidence="4">
    <name type="scientific">Blautia hansenii</name>
    <name type="common">Ruminococcus hansenii</name>
    <dbReference type="NCBI Taxonomy" id="1322"/>
    <lineage>
        <taxon>Bacteria</taxon>
        <taxon>Bacillati</taxon>
        <taxon>Bacillota</taxon>
        <taxon>Clostridia</taxon>
        <taxon>Lachnospirales</taxon>
        <taxon>Lachnospiraceae</taxon>
        <taxon>Blautia</taxon>
    </lineage>
</organism>
<keyword evidence="2 4" id="KW-0808">Transferase</keyword>
<evidence type="ECO:0000256" key="2">
    <source>
        <dbReference type="ARBA" id="ARBA00022679"/>
    </source>
</evidence>